<accession>A0ABU1AJA2</accession>
<evidence type="ECO:0000256" key="1">
    <source>
        <dbReference type="SAM" id="SignalP"/>
    </source>
</evidence>
<dbReference type="PANTHER" id="PTHR30383:SF2">
    <property type="entry name" value="CELLULOSE-BINDING PROTEIN"/>
    <property type="match status" value="1"/>
</dbReference>
<name>A0ABU1AJA2_9BACT</name>
<organism evidence="3 4">
    <name type="scientific">Thalassobacterium sedimentorum</name>
    <dbReference type="NCBI Taxonomy" id="3041258"/>
    <lineage>
        <taxon>Bacteria</taxon>
        <taxon>Pseudomonadati</taxon>
        <taxon>Verrucomicrobiota</taxon>
        <taxon>Opitutia</taxon>
        <taxon>Puniceicoccales</taxon>
        <taxon>Coraliomargaritaceae</taxon>
        <taxon>Thalassobacterium</taxon>
    </lineage>
</organism>
<dbReference type="InterPro" id="IPR051532">
    <property type="entry name" value="Ester_Hydrolysis_Enzymes"/>
</dbReference>
<keyword evidence="1" id="KW-0732">Signal</keyword>
<reference evidence="3 4" key="1">
    <citation type="submission" date="2023-04" db="EMBL/GenBank/DDBJ databases">
        <title>A novel bacteria isolated from coastal sediment.</title>
        <authorList>
            <person name="Liu X.-J."/>
            <person name="Du Z.-J."/>
        </authorList>
    </citation>
    <scope>NUCLEOTIDE SEQUENCE [LARGE SCALE GENOMIC DNA]</scope>
    <source>
        <strain evidence="3 4">SDUM461004</strain>
    </source>
</reference>
<gene>
    <name evidence="3" type="ORF">QEH59_10120</name>
</gene>
<proteinExistence type="predicted"/>
<dbReference type="Pfam" id="PF13472">
    <property type="entry name" value="Lipase_GDSL_2"/>
    <property type="match status" value="1"/>
</dbReference>
<sequence length="230" mass="25508">MKKLLHLIFIVLCVSSISVLSADTTTILAFGDSITAKGGRGFVTYRHVLIPELRNECLDFEFIGPKRDHDSAYAGYGGKNTSYLLSISEEVYSQYPADIVMIHSGHNSFSKDDPVAGIVRDTELIMKNMRSINPDVIFLLAQVIPAGKLPKYSYIPDLNEELAALATRLTEQGYNIILVDQADGFDWKEDTISDMVHPNPSGAKKMADKWMQALLPLLDIKDVKLVEADS</sequence>
<keyword evidence="4" id="KW-1185">Reference proteome</keyword>
<dbReference type="InterPro" id="IPR013830">
    <property type="entry name" value="SGNH_hydro"/>
</dbReference>
<dbReference type="Gene3D" id="3.40.50.1110">
    <property type="entry name" value="SGNH hydrolase"/>
    <property type="match status" value="1"/>
</dbReference>
<evidence type="ECO:0000313" key="3">
    <source>
        <dbReference type="EMBL" id="MDQ8194782.1"/>
    </source>
</evidence>
<evidence type="ECO:0000259" key="2">
    <source>
        <dbReference type="Pfam" id="PF13472"/>
    </source>
</evidence>
<dbReference type="InterPro" id="IPR036514">
    <property type="entry name" value="SGNH_hydro_sf"/>
</dbReference>
<dbReference type="Proteomes" id="UP001243717">
    <property type="component" value="Unassembled WGS sequence"/>
</dbReference>
<dbReference type="RefSeq" id="WP_308985248.1">
    <property type="nucleotide sequence ID" value="NZ_JARXIC010000014.1"/>
</dbReference>
<feature type="chain" id="PRO_5046943132" evidence="1">
    <location>
        <begin position="22"/>
        <end position="230"/>
    </location>
</feature>
<dbReference type="SUPFAM" id="SSF52266">
    <property type="entry name" value="SGNH hydrolase"/>
    <property type="match status" value="1"/>
</dbReference>
<comment type="caution">
    <text evidence="3">The sequence shown here is derived from an EMBL/GenBank/DDBJ whole genome shotgun (WGS) entry which is preliminary data.</text>
</comment>
<protein>
    <submittedName>
        <fullName evidence="3">GDSL-type esterase/lipase family protein</fullName>
    </submittedName>
</protein>
<dbReference type="EMBL" id="JARXIC010000014">
    <property type="protein sequence ID" value="MDQ8194782.1"/>
    <property type="molecule type" value="Genomic_DNA"/>
</dbReference>
<feature type="domain" description="SGNH hydrolase-type esterase" evidence="2">
    <location>
        <begin position="29"/>
        <end position="204"/>
    </location>
</feature>
<feature type="signal peptide" evidence="1">
    <location>
        <begin position="1"/>
        <end position="21"/>
    </location>
</feature>
<dbReference type="PANTHER" id="PTHR30383">
    <property type="entry name" value="THIOESTERASE 1/PROTEASE 1/LYSOPHOSPHOLIPASE L1"/>
    <property type="match status" value="1"/>
</dbReference>
<evidence type="ECO:0000313" key="4">
    <source>
        <dbReference type="Proteomes" id="UP001243717"/>
    </source>
</evidence>